<dbReference type="InterPro" id="IPR052891">
    <property type="entry name" value="DNA-3mA_glycosylase"/>
</dbReference>
<dbReference type="GO" id="GO:0008725">
    <property type="term" value="F:DNA-3-methyladenine glycosylase activity"/>
    <property type="evidence" value="ECO:0007669"/>
    <property type="project" value="InterPro"/>
</dbReference>
<gene>
    <name evidence="1" type="ORF">D1Z90_07070</name>
</gene>
<dbReference type="InterPro" id="IPR005019">
    <property type="entry name" value="Adenine_glyco"/>
</dbReference>
<evidence type="ECO:0000313" key="1">
    <source>
        <dbReference type="EMBL" id="RJG49113.1"/>
    </source>
</evidence>
<sequence>MEKFVDIYQRACERKGSELALQALLSDVLSPSEIAAIPADRFLACFTETVFQSGFVWSVVRNKWPGFEAAFFGFEPKKMVLLNEQHIERLCQDERIVRARQKIVTVPQNAQMILDIEKEHGSFGQFIADWPVDYITGLWLHLKQHGSRLGGNIAAYSLRKLGIDTFILTKDVESYLRHHQWLDAGLTSKKGLKQCQSAFNEFQQQSQLPMTHISQIIAYSVGDNRVGMA</sequence>
<comment type="caution">
    <text evidence="1">The sequence shown here is derived from an EMBL/GenBank/DDBJ whole genome shotgun (WGS) entry which is preliminary data.</text>
</comment>
<proteinExistence type="predicted"/>
<dbReference type="Gene3D" id="1.10.340.30">
    <property type="entry name" value="Hypothetical protein, domain 2"/>
    <property type="match status" value="1"/>
</dbReference>
<dbReference type="PANTHER" id="PTHR30037">
    <property type="entry name" value="DNA-3-METHYLADENINE GLYCOSYLASE 1"/>
    <property type="match status" value="1"/>
</dbReference>
<dbReference type="EMBL" id="QZCH01000005">
    <property type="protein sequence ID" value="RJG49113.1"/>
    <property type="molecule type" value="Genomic_DNA"/>
</dbReference>
<reference evidence="1 2" key="2">
    <citation type="submission" date="2019-01" db="EMBL/GenBank/DDBJ databases">
        <title>Motilimonas pumilus sp. nov., isolated from the gut of sea cucumber (Apostichopus japonicus).</title>
        <authorList>
            <person name="Wang F.-Q."/>
            <person name="Ren L.-H."/>
            <person name="Lin Y.-W."/>
            <person name="Sun G.-H."/>
            <person name="Du Z.-J."/>
            <person name="Zhao J.-X."/>
            <person name="Liu X.-J."/>
            <person name="Liu L.-J."/>
        </authorList>
    </citation>
    <scope>NUCLEOTIDE SEQUENCE [LARGE SCALE GENOMIC DNA]</scope>
    <source>
        <strain evidence="1 2">PLHSC7-2</strain>
    </source>
</reference>
<organism evidence="1 2">
    <name type="scientific">Motilimonas pumila</name>
    <dbReference type="NCBI Taxonomy" id="2303987"/>
    <lineage>
        <taxon>Bacteria</taxon>
        <taxon>Pseudomonadati</taxon>
        <taxon>Pseudomonadota</taxon>
        <taxon>Gammaproteobacteria</taxon>
        <taxon>Alteromonadales</taxon>
        <taxon>Alteromonadales genera incertae sedis</taxon>
        <taxon>Motilimonas</taxon>
    </lineage>
</organism>
<keyword evidence="2" id="KW-1185">Reference proteome</keyword>
<dbReference type="InterPro" id="IPR011257">
    <property type="entry name" value="DNA_glycosylase"/>
</dbReference>
<name>A0A418YH32_9GAMM</name>
<dbReference type="Pfam" id="PF03352">
    <property type="entry name" value="Adenine_glyco"/>
    <property type="match status" value="1"/>
</dbReference>
<dbReference type="OrthoDB" id="9795156at2"/>
<dbReference type="RefSeq" id="WP_119910044.1">
    <property type="nucleotide sequence ID" value="NZ_QZCH01000005.1"/>
</dbReference>
<dbReference type="AlphaFoldDB" id="A0A418YH32"/>
<protein>
    <submittedName>
        <fullName evidence="1">DNA-3-methyladenine glycosylase I</fullName>
    </submittedName>
</protein>
<dbReference type="SUPFAM" id="SSF48150">
    <property type="entry name" value="DNA-glycosylase"/>
    <property type="match status" value="1"/>
</dbReference>
<dbReference type="PANTHER" id="PTHR30037:SF3">
    <property type="entry name" value="BLR0857 PROTEIN"/>
    <property type="match status" value="1"/>
</dbReference>
<dbReference type="Proteomes" id="UP000283255">
    <property type="component" value="Unassembled WGS sequence"/>
</dbReference>
<evidence type="ECO:0000313" key="2">
    <source>
        <dbReference type="Proteomes" id="UP000283255"/>
    </source>
</evidence>
<accession>A0A418YH32</accession>
<reference evidence="1 2" key="1">
    <citation type="submission" date="2018-09" db="EMBL/GenBank/DDBJ databases">
        <authorList>
            <person name="Wang F."/>
        </authorList>
    </citation>
    <scope>NUCLEOTIDE SEQUENCE [LARGE SCALE GENOMIC DNA]</scope>
    <source>
        <strain evidence="1 2">PLHSC7-2</strain>
    </source>
</reference>
<dbReference type="GO" id="GO:0006284">
    <property type="term" value="P:base-excision repair"/>
    <property type="evidence" value="ECO:0007669"/>
    <property type="project" value="InterPro"/>
</dbReference>